<evidence type="ECO:0000313" key="3">
    <source>
        <dbReference type="Proteomes" id="UP000698963"/>
    </source>
</evidence>
<sequence>MRVIASELATNISELTLTSRGKEVFELALEGKTISEISKLLCISFSGVLRHREKMLEENACHSMNELIAKYYGLFSSSSETTHCTGN</sequence>
<dbReference type="RefSeq" id="WP_369694463.1">
    <property type="nucleotide sequence ID" value="NZ_DYZA01000144.1"/>
</dbReference>
<dbReference type="InterPro" id="IPR016032">
    <property type="entry name" value="Sig_transdc_resp-reg_C-effctor"/>
</dbReference>
<gene>
    <name evidence="2" type="ORF">K8W16_07060</name>
</gene>
<feature type="domain" description="HTH luxR-type" evidence="1">
    <location>
        <begin position="16"/>
        <end position="68"/>
    </location>
</feature>
<dbReference type="InterPro" id="IPR036388">
    <property type="entry name" value="WH-like_DNA-bd_sf"/>
</dbReference>
<protein>
    <submittedName>
        <fullName evidence="2">LuxR C-terminal-related transcriptional regulator</fullName>
    </submittedName>
</protein>
<evidence type="ECO:0000313" key="2">
    <source>
        <dbReference type="EMBL" id="HJD97388.1"/>
    </source>
</evidence>
<dbReference type="Proteomes" id="UP000698963">
    <property type="component" value="Unassembled WGS sequence"/>
</dbReference>
<organism evidence="2 3">
    <name type="scientific">Mailhella massiliensis</name>
    <dbReference type="NCBI Taxonomy" id="1903261"/>
    <lineage>
        <taxon>Bacteria</taxon>
        <taxon>Pseudomonadati</taxon>
        <taxon>Thermodesulfobacteriota</taxon>
        <taxon>Desulfovibrionia</taxon>
        <taxon>Desulfovibrionales</taxon>
        <taxon>Desulfovibrionaceae</taxon>
        <taxon>Mailhella</taxon>
    </lineage>
</organism>
<dbReference type="Gene3D" id="1.10.10.10">
    <property type="entry name" value="Winged helix-like DNA-binding domain superfamily/Winged helix DNA-binding domain"/>
    <property type="match status" value="1"/>
</dbReference>
<dbReference type="InterPro" id="IPR000792">
    <property type="entry name" value="Tscrpt_reg_LuxR_C"/>
</dbReference>
<dbReference type="Pfam" id="PF00196">
    <property type="entry name" value="GerE"/>
    <property type="match status" value="1"/>
</dbReference>
<accession>A0A921AWF6</accession>
<reference evidence="2" key="2">
    <citation type="submission" date="2021-09" db="EMBL/GenBank/DDBJ databases">
        <authorList>
            <person name="Gilroy R."/>
        </authorList>
    </citation>
    <scope>NUCLEOTIDE SEQUENCE</scope>
    <source>
        <strain evidence="2">ChiGjej2B2-19336</strain>
    </source>
</reference>
<name>A0A921AWF6_9BACT</name>
<dbReference type="EMBL" id="DYZA01000144">
    <property type="protein sequence ID" value="HJD97388.1"/>
    <property type="molecule type" value="Genomic_DNA"/>
</dbReference>
<evidence type="ECO:0000259" key="1">
    <source>
        <dbReference type="Pfam" id="PF00196"/>
    </source>
</evidence>
<dbReference type="GO" id="GO:0003677">
    <property type="term" value="F:DNA binding"/>
    <property type="evidence" value="ECO:0007669"/>
    <property type="project" value="InterPro"/>
</dbReference>
<dbReference type="GO" id="GO:0006355">
    <property type="term" value="P:regulation of DNA-templated transcription"/>
    <property type="evidence" value="ECO:0007669"/>
    <property type="project" value="InterPro"/>
</dbReference>
<comment type="caution">
    <text evidence="2">The sequence shown here is derived from an EMBL/GenBank/DDBJ whole genome shotgun (WGS) entry which is preliminary data.</text>
</comment>
<reference evidence="2" key="1">
    <citation type="journal article" date="2021" name="PeerJ">
        <title>Extensive microbial diversity within the chicken gut microbiome revealed by metagenomics and culture.</title>
        <authorList>
            <person name="Gilroy R."/>
            <person name="Ravi A."/>
            <person name="Getino M."/>
            <person name="Pursley I."/>
            <person name="Horton D.L."/>
            <person name="Alikhan N.F."/>
            <person name="Baker D."/>
            <person name="Gharbi K."/>
            <person name="Hall N."/>
            <person name="Watson M."/>
            <person name="Adriaenssens E.M."/>
            <person name="Foster-Nyarko E."/>
            <person name="Jarju S."/>
            <person name="Secka A."/>
            <person name="Antonio M."/>
            <person name="Oren A."/>
            <person name="Chaudhuri R.R."/>
            <person name="La Ragione R."/>
            <person name="Hildebrand F."/>
            <person name="Pallen M.J."/>
        </authorList>
    </citation>
    <scope>NUCLEOTIDE SEQUENCE</scope>
    <source>
        <strain evidence="2">ChiGjej2B2-19336</strain>
    </source>
</reference>
<dbReference type="SUPFAM" id="SSF46894">
    <property type="entry name" value="C-terminal effector domain of the bipartite response regulators"/>
    <property type="match status" value="1"/>
</dbReference>
<proteinExistence type="predicted"/>
<dbReference type="AlphaFoldDB" id="A0A921AWF6"/>